<keyword evidence="1" id="KW-1133">Transmembrane helix</keyword>
<evidence type="ECO:0000313" key="2">
    <source>
        <dbReference type="EMBL" id="MFD0997689.1"/>
    </source>
</evidence>
<dbReference type="Proteomes" id="UP001597112">
    <property type="component" value="Unassembled WGS sequence"/>
</dbReference>
<gene>
    <name evidence="2" type="ORF">ACFQ21_00155</name>
</gene>
<keyword evidence="3" id="KW-1185">Reference proteome</keyword>
<dbReference type="EMBL" id="JBHTKA010000001">
    <property type="protein sequence ID" value="MFD0997689.1"/>
    <property type="molecule type" value="Genomic_DNA"/>
</dbReference>
<feature type="transmembrane region" description="Helical" evidence="1">
    <location>
        <begin position="7"/>
        <end position="40"/>
    </location>
</feature>
<evidence type="ECO:0000256" key="1">
    <source>
        <dbReference type="SAM" id="Phobius"/>
    </source>
</evidence>
<evidence type="ECO:0000313" key="3">
    <source>
        <dbReference type="Proteomes" id="UP001597112"/>
    </source>
</evidence>
<keyword evidence="1" id="KW-0812">Transmembrane</keyword>
<sequence>MKTISKFLYNLIAISLIASILVFFTGSIYFAGGIAVALFLLQFVPDKTPANVLPSEVIRRLFSSDLQERLYPDNSFYAGTQQDTAAIDVEEIEIPQDEDGEAEVVVNPTQLPLPISIEEDKKKTYGADLLVTKPTAVTYNNQLLVSYDKRAAKLRKHLNSLDRQLAERIMYGWSPSVANFIRQTTGGTTRAATAPGATGTRKRSIEDDWMWAFTLFNTLNIPVEGRRVVVPPTMLEDIIAIKKAYGQGTDSNNQLLAKGAVTELFTFNVFVRSKTQVYTEAATPVKKAIGAATATTDNLAAIFYHTQMVRHIKGDVQVWMDKEPRGEYAGAKAMNAGLRGGGAISRLSEIGVAALVEDN</sequence>
<name>A0ABW3JVZ9_9BACT</name>
<keyword evidence="1" id="KW-0472">Membrane</keyword>
<accession>A0ABW3JVZ9</accession>
<dbReference type="RefSeq" id="WP_377573092.1">
    <property type="nucleotide sequence ID" value="NZ_JBHTKA010000001.1"/>
</dbReference>
<proteinExistence type="predicted"/>
<organism evidence="2 3">
    <name type="scientific">Ohtaekwangia kribbensis</name>
    <dbReference type="NCBI Taxonomy" id="688913"/>
    <lineage>
        <taxon>Bacteria</taxon>
        <taxon>Pseudomonadati</taxon>
        <taxon>Bacteroidota</taxon>
        <taxon>Cytophagia</taxon>
        <taxon>Cytophagales</taxon>
        <taxon>Fulvivirgaceae</taxon>
        <taxon>Ohtaekwangia</taxon>
    </lineage>
</organism>
<comment type="caution">
    <text evidence="2">The sequence shown here is derived from an EMBL/GenBank/DDBJ whole genome shotgun (WGS) entry which is preliminary data.</text>
</comment>
<reference evidence="3" key="1">
    <citation type="journal article" date="2019" name="Int. J. Syst. Evol. Microbiol.">
        <title>The Global Catalogue of Microorganisms (GCM) 10K type strain sequencing project: providing services to taxonomists for standard genome sequencing and annotation.</title>
        <authorList>
            <consortium name="The Broad Institute Genomics Platform"/>
            <consortium name="The Broad Institute Genome Sequencing Center for Infectious Disease"/>
            <person name="Wu L."/>
            <person name="Ma J."/>
        </authorList>
    </citation>
    <scope>NUCLEOTIDE SEQUENCE [LARGE SCALE GENOMIC DNA]</scope>
    <source>
        <strain evidence="3">CCUG 58938</strain>
    </source>
</reference>
<protein>
    <submittedName>
        <fullName evidence="2">Uncharacterized protein</fullName>
    </submittedName>
</protein>